<dbReference type="OrthoDB" id="2821461at2759"/>
<sequence>MDKVEEESHDISDEEWEDCDDEDDDRPGYNPADEQEWNKYMNAPWVTLSSHTEANREGSTIPALWQRSYTGRKVISSALANTFCADLGVDGVLEKLNTILGTSYTLDESVISVLNSYVAQNDDFGTAYAYLRRYWYDIPTIEHELCTREEKDREMRRNVLVDGRITTREVYPRRVWDVCANRVVPSWVTDNSPWGISHAWVDEKDRANVMTPINGNQWPVPMPKDANLDLIRIEMLNWMATVPKGYPGFGAECAWLDILCLRQECGEREDLRKEEWKLDVPTIGYVYNGFSPVMCYFNGLGRPLHLTPSDFETDRSWFRRAWTLQEITVNGLIIGGETGNNVMEKQVRKRFDKQLTSLREMIQSGTIFELVSEMRHRVSTKPLDKVAGLVYRLRTDSIPIYDTEQSEGDAWEVLMDVLWPSFRADLLFFYPEPGNRSKCWRPSWEQIMTNENMAPRFKEYPGEVYRTEDPDADWYAEGFRIESGDVRGLAEVPEEPKRRQGVLVFKDMTGAPHTLKIVAPHAYPIPDGLYTLICYAGRLRSTDLWVVGQLREDGKFKKLSVFRSADDEQVRLVELALEKPVKIFLC</sequence>
<feature type="compositionally biased region" description="Acidic residues" evidence="1">
    <location>
        <begin position="1"/>
        <end position="25"/>
    </location>
</feature>
<proteinExistence type="predicted"/>
<evidence type="ECO:0008006" key="4">
    <source>
        <dbReference type="Google" id="ProtNLM"/>
    </source>
</evidence>
<accession>A0A284SBX3</accession>
<reference evidence="3" key="1">
    <citation type="journal article" date="2017" name="Nat. Ecol. Evol.">
        <title>Genome expansion and lineage-specific genetic innovations in the forest pathogenic fungi Armillaria.</title>
        <authorList>
            <person name="Sipos G."/>
            <person name="Prasanna A.N."/>
            <person name="Walter M.C."/>
            <person name="O'Connor E."/>
            <person name="Balint B."/>
            <person name="Krizsan K."/>
            <person name="Kiss B."/>
            <person name="Hess J."/>
            <person name="Varga T."/>
            <person name="Slot J."/>
            <person name="Riley R."/>
            <person name="Boka B."/>
            <person name="Rigling D."/>
            <person name="Barry K."/>
            <person name="Lee J."/>
            <person name="Mihaltcheva S."/>
            <person name="LaButti K."/>
            <person name="Lipzen A."/>
            <person name="Waldron R."/>
            <person name="Moloney N.M."/>
            <person name="Sperisen C."/>
            <person name="Kredics L."/>
            <person name="Vagvoelgyi C."/>
            <person name="Patrignani A."/>
            <person name="Fitzpatrick D."/>
            <person name="Nagy I."/>
            <person name="Doyle S."/>
            <person name="Anderson J.B."/>
            <person name="Grigoriev I.V."/>
            <person name="Gueldener U."/>
            <person name="Muensterkoetter M."/>
            <person name="Nagy L.G."/>
        </authorList>
    </citation>
    <scope>NUCLEOTIDE SEQUENCE [LARGE SCALE GENOMIC DNA]</scope>
    <source>
        <strain evidence="3">C18/9</strain>
    </source>
</reference>
<name>A0A284SBX3_ARMOS</name>
<organism evidence="2 3">
    <name type="scientific">Armillaria ostoyae</name>
    <name type="common">Armillaria root rot fungus</name>
    <dbReference type="NCBI Taxonomy" id="47428"/>
    <lineage>
        <taxon>Eukaryota</taxon>
        <taxon>Fungi</taxon>
        <taxon>Dikarya</taxon>
        <taxon>Basidiomycota</taxon>
        <taxon>Agaricomycotina</taxon>
        <taxon>Agaricomycetes</taxon>
        <taxon>Agaricomycetidae</taxon>
        <taxon>Agaricales</taxon>
        <taxon>Marasmiineae</taxon>
        <taxon>Physalacriaceae</taxon>
        <taxon>Armillaria</taxon>
    </lineage>
</organism>
<dbReference type="EMBL" id="FUEG01000061">
    <property type="protein sequence ID" value="SJL18486.1"/>
    <property type="molecule type" value="Genomic_DNA"/>
</dbReference>
<evidence type="ECO:0000256" key="1">
    <source>
        <dbReference type="SAM" id="MobiDB-lite"/>
    </source>
</evidence>
<protein>
    <recommendedName>
        <fullName evidence="4">Heterokaryon incompatibility domain-containing protein</fullName>
    </recommendedName>
</protein>
<evidence type="ECO:0000313" key="2">
    <source>
        <dbReference type="EMBL" id="SJL18486.1"/>
    </source>
</evidence>
<feature type="region of interest" description="Disordered" evidence="1">
    <location>
        <begin position="1"/>
        <end position="34"/>
    </location>
</feature>
<gene>
    <name evidence="2" type="ORF">ARMOST_22076</name>
</gene>
<dbReference type="AlphaFoldDB" id="A0A284SBX3"/>
<keyword evidence="3" id="KW-1185">Reference proteome</keyword>
<dbReference type="Proteomes" id="UP000219338">
    <property type="component" value="Unassembled WGS sequence"/>
</dbReference>
<evidence type="ECO:0000313" key="3">
    <source>
        <dbReference type="Proteomes" id="UP000219338"/>
    </source>
</evidence>